<feature type="region of interest" description="Disordered" evidence="1">
    <location>
        <begin position="40"/>
        <end position="70"/>
    </location>
</feature>
<keyword evidence="4" id="KW-1185">Reference proteome</keyword>
<dbReference type="PANTHER" id="PTHR34512:SF30">
    <property type="entry name" value="OUTER MEMBRANE PROTEIN ASSEMBLY FACTOR BAMB"/>
    <property type="match status" value="1"/>
</dbReference>
<keyword evidence="2" id="KW-0812">Transmembrane</keyword>
<protein>
    <submittedName>
        <fullName evidence="3">Outer membrane biogenesis protein BamB</fullName>
    </submittedName>
</protein>
<dbReference type="EMBL" id="AP017312">
    <property type="protein sequence ID" value="BAU28066.1"/>
    <property type="molecule type" value="Genomic_DNA"/>
</dbReference>
<evidence type="ECO:0000256" key="2">
    <source>
        <dbReference type="SAM" id="Phobius"/>
    </source>
</evidence>
<feature type="transmembrane region" description="Helical" evidence="2">
    <location>
        <begin position="7"/>
        <end position="30"/>
    </location>
</feature>
<keyword evidence="2" id="KW-0472">Membrane</keyword>
<dbReference type="Proteomes" id="UP000217696">
    <property type="component" value="Chromosome"/>
</dbReference>
<dbReference type="InterPro" id="IPR015943">
    <property type="entry name" value="WD40/YVTN_repeat-like_dom_sf"/>
</dbReference>
<dbReference type="AlphaFoldDB" id="A0A0U5B0F3"/>
<evidence type="ECO:0000313" key="3">
    <source>
        <dbReference type="EMBL" id="BAU28066.1"/>
    </source>
</evidence>
<gene>
    <name evidence="3" type="ORF">CB4_02240</name>
</gene>
<evidence type="ECO:0000256" key="1">
    <source>
        <dbReference type="SAM" id="MobiDB-lite"/>
    </source>
</evidence>
<accession>A0A0U5B0F3</accession>
<organism evidence="3 4">
    <name type="scientific">Aneurinibacillus soli</name>
    <dbReference type="NCBI Taxonomy" id="1500254"/>
    <lineage>
        <taxon>Bacteria</taxon>
        <taxon>Bacillati</taxon>
        <taxon>Bacillota</taxon>
        <taxon>Bacilli</taxon>
        <taxon>Bacillales</taxon>
        <taxon>Paenibacillaceae</taxon>
        <taxon>Aneurinibacillus group</taxon>
        <taxon>Aneurinibacillus</taxon>
    </lineage>
</organism>
<dbReference type="KEGG" id="asoc:CB4_02240"/>
<dbReference type="PANTHER" id="PTHR34512">
    <property type="entry name" value="CELL SURFACE PROTEIN"/>
    <property type="match status" value="1"/>
</dbReference>
<evidence type="ECO:0000313" key="4">
    <source>
        <dbReference type="Proteomes" id="UP000217696"/>
    </source>
</evidence>
<proteinExistence type="predicted"/>
<keyword evidence="2" id="KW-1133">Transmembrane helix</keyword>
<dbReference type="OrthoDB" id="105314at2"/>
<dbReference type="SUPFAM" id="SSF50998">
    <property type="entry name" value="Quinoprotein alcohol dehydrogenase-like"/>
    <property type="match status" value="1"/>
</dbReference>
<name>A0A0U5B0F3_9BACL</name>
<reference evidence="3 4" key="1">
    <citation type="submission" date="2015-12" db="EMBL/GenBank/DDBJ databases">
        <title>Genome sequence of Aneurinibacillus soli.</title>
        <authorList>
            <person name="Lee J.S."/>
            <person name="Lee K.C."/>
            <person name="Kim K.K."/>
            <person name="Lee B.W."/>
        </authorList>
    </citation>
    <scope>NUCLEOTIDE SEQUENCE [LARGE SCALE GENOMIC DNA]</scope>
    <source>
        <strain evidence="3 4">CB4</strain>
    </source>
</reference>
<dbReference type="RefSeq" id="WP_096465853.1">
    <property type="nucleotide sequence ID" value="NZ_AP017312.1"/>
</dbReference>
<dbReference type="Gene3D" id="2.130.10.10">
    <property type="entry name" value="YVTN repeat-like/Quinoprotein amine dehydrogenase"/>
    <property type="match status" value="1"/>
</dbReference>
<feature type="compositionally biased region" description="Polar residues" evidence="1">
    <location>
        <begin position="44"/>
        <end position="58"/>
    </location>
</feature>
<sequence length="554" mass="60200">MNRRRMFRLMFALLGASTLVIGGVAILIYLSHKQAPVGNERESATSAVETVAQPSATQPPDGRPPAPLAGTTAPIPGLSYALFSGSHPLAAFHADPLPVFSPQDVPSIEGILTFRGNAQRTMPVFGTIESATSLSQLWQAHTSRSSWGGGAGWTGQPAIVRWPDRTRAMMNLYEEFKNRPNFTEVIYASLDGRIYFLDLATGKPSRPPILIRNPIKGSVTLDPRGYPLLYVGQGIPETGAIGYRIFSLIDQSLLYFLDGKDPIAGRKWGAFDGAPLIHGDTDTMILGGENGLIYNIKLNTTFNRTTPSITIKPTVTKYRYKAAGQKEIGTENSLSAYKNYVYFADNSGVIQCLDITTMKPVWMTPGPDDTDATLTVEEENGRPVLYTGCEVDKQGTAGTALIRKLDGLTGKVLWEKAYPCFSLKGSRPVNGGVLATNIVGKQKAADRVVFTIARYHTFNGGLIVALDKTDGHEIWQQITTAYAWSSPVDLYDANGNMYILQGDSAGMLRLLDGKNGVERTRLSLNANIEATPAVFNGTAVVATREPYIYGIQIH</sequence>
<dbReference type="InterPro" id="IPR011047">
    <property type="entry name" value="Quinoprotein_ADH-like_sf"/>
</dbReference>